<evidence type="ECO:0000313" key="4">
    <source>
        <dbReference type="Proteomes" id="UP000325081"/>
    </source>
</evidence>
<name>A0A5A7PHV2_STRAF</name>
<dbReference type="Pfam" id="PF26133">
    <property type="entry name" value="DUF8039"/>
    <property type="match status" value="1"/>
</dbReference>
<protein>
    <recommendedName>
        <fullName evidence="2">DUF8039 domain-containing protein</fullName>
    </recommendedName>
</protein>
<keyword evidence="4" id="KW-1185">Reference proteome</keyword>
<gene>
    <name evidence="3" type="ORF">STAS_08351</name>
</gene>
<feature type="domain" description="DUF8039" evidence="2">
    <location>
        <begin position="290"/>
        <end position="375"/>
    </location>
</feature>
<dbReference type="InterPro" id="IPR058352">
    <property type="entry name" value="DUF8039"/>
</dbReference>
<comment type="caution">
    <text evidence="3">The sequence shown here is derived from an EMBL/GenBank/DDBJ whole genome shotgun (WGS) entry which is preliminary data.</text>
</comment>
<accession>A0A5A7PHV2</accession>
<sequence>MCVRVLYDLKADRLSFVPDDCLKDTGKILGGPVKSLCYSLKSILHVTSIVSTSIEKDFVSLIEKIHLLKGAKRIAVIGAAFRIRFDIMTSQMENLESDDSHSDEDVVAKTRSRTVVMKKVIRARNKGIKFKENLAQGLSDEDAERNVHLDILSQAINAKEYPGRVRGIGFGVSRKDCFPPKKRVKHDEVQSLKNNLNAVVARLEEMEKKIYGSNAKEAQPDLSDFEGNENGAPSCSDNIHKIPKNPKSIGKQTEKTKNVVTLDKSREKNAIHNAVDAEDKQSSNTEPDIIPEGFSECNVYLSSPTYRAVGRGKVHNRLGETIHTRPLPIDHVKVSLEVAFEPNALLPVPVDDEELITVRDAIGTFVAWPKNLVFVNKSISENPQNKGTKNSNVPKRNGEEKHTKGSNEVGTARNGSYCSYLTMHVQLLMRPGDLLPSIMMAKEIFGVSFEEKLGVDEINHVVMHQWIGVSAVCTYISVLRVFRAQVGMVLKKSKHLRWKNIKKTKNKADAIVPNLFLLSLSLFLRINSNLVET</sequence>
<dbReference type="OrthoDB" id="1899935at2759"/>
<dbReference type="EMBL" id="BKCP01004583">
    <property type="protein sequence ID" value="GER32294.1"/>
    <property type="molecule type" value="Genomic_DNA"/>
</dbReference>
<reference evidence="4" key="1">
    <citation type="journal article" date="2019" name="Curr. Biol.">
        <title>Genome Sequence of Striga asiatica Provides Insight into the Evolution of Plant Parasitism.</title>
        <authorList>
            <person name="Yoshida S."/>
            <person name="Kim S."/>
            <person name="Wafula E.K."/>
            <person name="Tanskanen J."/>
            <person name="Kim Y.M."/>
            <person name="Honaas L."/>
            <person name="Yang Z."/>
            <person name="Spallek T."/>
            <person name="Conn C.E."/>
            <person name="Ichihashi Y."/>
            <person name="Cheong K."/>
            <person name="Cui S."/>
            <person name="Der J.P."/>
            <person name="Gundlach H."/>
            <person name="Jiao Y."/>
            <person name="Hori C."/>
            <person name="Ishida J.K."/>
            <person name="Kasahara H."/>
            <person name="Kiba T."/>
            <person name="Kim M.S."/>
            <person name="Koo N."/>
            <person name="Laohavisit A."/>
            <person name="Lee Y.H."/>
            <person name="Lumba S."/>
            <person name="McCourt P."/>
            <person name="Mortimer J.C."/>
            <person name="Mutuku J.M."/>
            <person name="Nomura T."/>
            <person name="Sasaki-Sekimoto Y."/>
            <person name="Seto Y."/>
            <person name="Wang Y."/>
            <person name="Wakatake T."/>
            <person name="Sakakibara H."/>
            <person name="Demura T."/>
            <person name="Yamaguchi S."/>
            <person name="Yoneyama K."/>
            <person name="Manabe R.I."/>
            <person name="Nelson D.C."/>
            <person name="Schulman A.H."/>
            <person name="Timko M.P."/>
            <person name="dePamphilis C.W."/>
            <person name="Choi D."/>
            <person name="Shirasu K."/>
        </authorList>
    </citation>
    <scope>NUCLEOTIDE SEQUENCE [LARGE SCALE GENOMIC DNA]</scope>
    <source>
        <strain evidence="4">cv. UVA1</strain>
    </source>
</reference>
<evidence type="ECO:0000313" key="3">
    <source>
        <dbReference type="EMBL" id="GER32294.1"/>
    </source>
</evidence>
<organism evidence="3 4">
    <name type="scientific">Striga asiatica</name>
    <name type="common">Asiatic witchweed</name>
    <name type="synonym">Buchnera asiatica</name>
    <dbReference type="NCBI Taxonomy" id="4170"/>
    <lineage>
        <taxon>Eukaryota</taxon>
        <taxon>Viridiplantae</taxon>
        <taxon>Streptophyta</taxon>
        <taxon>Embryophyta</taxon>
        <taxon>Tracheophyta</taxon>
        <taxon>Spermatophyta</taxon>
        <taxon>Magnoliopsida</taxon>
        <taxon>eudicotyledons</taxon>
        <taxon>Gunneridae</taxon>
        <taxon>Pentapetalae</taxon>
        <taxon>asterids</taxon>
        <taxon>lamiids</taxon>
        <taxon>Lamiales</taxon>
        <taxon>Orobanchaceae</taxon>
        <taxon>Buchnereae</taxon>
        <taxon>Striga</taxon>
    </lineage>
</organism>
<feature type="region of interest" description="Disordered" evidence="1">
    <location>
        <begin position="380"/>
        <end position="410"/>
    </location>
</feature>
<dbReference type="AlphaFoldDB" id="A0A5A7PHV2"/>
<evidence type="ECO:0000259" key="2">
    <source>
        <dbReference type="Pfam" id="PF26133"/>
    </source>
</evidence>
<feature type="non-terminal residue" evidence="3">
    <location>
        <position position="533"/>
    </location>
</feature>
<dbReference type="PANTHER" id="PTHR33018">
    <property type="entry name" value="OS10G0338966 PROTEIN-RELATED"/>
    <property type="match status" value="1"/>
</dbReference>
<dbReference type="Proteomes" id="UP000325081">
    <property type="component" value="Unassembled WGS sequence"/>
</dbReference>
<feature type="compositionally biased region" description="Basic and acidic residues" evidence="1">
    <location>
        <begin position="396"/>
        <end position="405"/>
    </location>
</feature>
<dbReference type="PANTHER" id="PTHR33018:SF34">
    <property type="entry name" value="OS02G0472350 PROTEIN"/>
    <property type="match status" value="1"/>
</dbReference>
<proteinExistence type="predicted"/>
<feature type="compositionally biased region" description="Polar residues" evidence="1">
    <location>
        <begin position="380"/>
        <end position="394"/>
    </location>
</feature>
<evidence type="ECO:0000256" key="1">
    <source>
        <dbReference type="SAM" id="MobiDB-lite"/>
    </source>
</evidence>